<dbReference type="Proteomes" id="UP000799755">
    <property type="component" value="Unassembled WGS sequence"/>
</dbReference>
<sequence length="147" mass="16942">MWQLSDKRGKARLSTVYELLNSLKKCRQELQDLETELEARKTRNAMSCCLPLNSTPAWKHIARHAPQTPAPSYSIIYKDGQTIKQQIYILVKQRSRHRKVNNYLGKGEYSNATQFFIAITTHLAVRVSNGQRTISRMQRGMDECSKA</sequence>
<name>A0ACB6QU67_9PLEO</name>
<protein>
    <submittedName>
        <fullName evidence="1">Uncharacterized protein</fullName>
    </submittedName>
</protein>
<accession>A0ACB6QU67</accession>
<dbReference type="EMBL" id="MU003511">
    <property type="protein sequence ID" value="KAF2469627.1"/>
    <property type="molecule type" value="Genomic_DNA"/>
</dbReference>
<comment type="caution">
    <text evidence="1">The sequence shown here is derived from an EMBL/GenBank/DDBJ whole genome shotgun (WGS) entry which is preliminary data.</text>
</comment>
<keyword evidence="2" id="KW-1185">Reference proteome</keyword>
<organism evidence="1 2">
    <name type="scientific">Lindgomyces ingoldianus</name>
    <dbReference type="NCBI Taxonomy" id="673940"/>
    <lineage>
        <taxon>Eukaryota</taxon>
        <taxon>Fungi</taxon>
        <taxon>Dikarya</taxon>
        <taxon>Ascomycota</taxon>
        <taxon>Pezizomycotina</taxon>
        <taxon>Dothideomycetes</taxon>
        <taxon>Pleosporomycetidae</taxon>
        <taxon>Pleosporales</taxon>
        <taxon>Lindgomycetaceae</taxon>
        <taxon>Lindgomyces</taxon>
    </lineage>
</organism>
<evidence type="ECO:0000313" key="1">
    <source>
        <dbReference type="EMBL" id="KAF2469627.1"/>
    </source>
</evidence>
<gene>
    <name evidence="1" type="ORF">BDR25DRAFT_356361</name>
</gene>
<evidence type="ECO:0000313" key="2">
    <source>
        <dbReference type="Proteomes" id="UP000799755"/>
    </source>
</evidence>
<proteinExistence type="predicted"/>
<reference evidence="1" key="1">
    <citation type="journal article" date="2020" name="Stud. Mycol.">
        <title>101 Dothideomycetes genomes: a test case for predicting lifestyles and emergence of pathogens.</title>
        <authorList>
            <person name="Haridas S."/>
            <person name="Albert R."/>
            <person name="Binder M."/>
            <person name="Bloem J."/>
            <person name="Labutti K."/>
            <person name="Salamov A."/>
            <person name="Andreopoulos B."/>
            <person name="Baker S."/>
            <person name="Barry K."/>
            <person name="Bills G."/>
            <person name="Bluhm B."/>
            <person name="Cannon C."/>
            <person name="Castanera R."/>
            <person name="Culley D."/>
            <person name="Daum C."/>
            <person name="Ezra D."/>
            <person name="Gonzalez J."/>
            <person name="Henrissat B."/>
            <person name="Kuo A."/>
            <person name="Liang C."/>
            <person name="Lipzen A."/>
            <person name="Lutzoni F."/>
            <person name="Magnuson J."/>
            <person name="Mondo S."/>
            <person name="Nolan M."/>
            <person name="Ohm R."/>
            <person name="Pangilinan J."/>
            <person name="Park H.-J."/>
            <person name="Ramirez L."/>
            <person name="Alfaro M."/>
            <person name="Sun H."/>
            <person name="Tritt A."/>
            <person name="Yoshinaga Y."/>
            <person name="Zwiers L.-H."/>
            <person name="Turgeon B."/>
            <person name="Goodwin S."/>
            <person name="Spatafora J."/>
            <person name="Crous P."/>
            <person name="Grigoriev I."/>
        </authorList>
    </citation>
    <scope>NUCLEOTIDE SEQUENCE</scope>
    <source>
        <strain evidence="1">ATCC 200398</strain>
    </source>
</reference>